<feature type="domain" description="SRP54-type proteins GTP-binding" evidence="12">
    <location>
        <begin position="269"/>
        <end position="282"/>
    </location>
</feature>
<keyword evidence="4 10" id="KW-0378">Hydrolase</keyword>
<dbReference type="Proteomes" id="UP000182800">
    <property type="component" value="Unassembled WGS sequence"/>
</dbReference>
<dbReference type="InterPro" id="IPR027417">
    <property type="entry name" value="P-loop_NTPase"/>
</dbReference>
<dbReference type="GO" id="GO:0003924">
    <property type="term" value="F:GTPase activity"/>
    <property type="evidence" value="ECO:0007669"/>
    <property type="project" value="UniProtKB-UniRule"/>
</dbReference>
<dbReference type="Pfam" id="PF02881">
    <property type="entry name" value="SRP54_N"/>
    <property type="match status" value="1"/>
</dbReference>
<dbReference type="RefSeq" id="WP_074446442.1">
    <property type="nucleotide sequence ID" value="NZ_FMBM01000003.1"/>
</dbReference>
<dbReference type="SUPFAM" id="SSF52540">
    <property type="entry name" value="P-loop containing nucleoside triphosphate hydrolases"/>
    <property type="match status" value="1"/>
</dbReference>
<keyword evidence="5 10" id="KW-0694">RNA-binding</keyword>
<organism evidence="13 15">
    <name type="scientific">Saliniramus fredricksonii</name>
    <dbReference type="NCBI Taxonomy" id="1653334"/>
    <lineage>
        <taxon>Bacteria</taxon>
        <taxon>Pseudomonadati</taxon>
        <taxon>Pseudomonadota</taxon>
        <taxon>Alphaproteobacteria</taxon>
        <taxon>Hyphomicrobiales</taxon>
        <taxon>Salinarimonadaceae</taxon>
        <taxon>Saliniramus</taxon>
    </lineage>
</organism>
<comment type="function">
    <text evidence="10">Involved in targeting and insertion of nascent membrane proteins into the cytoplasmic membrane. Binds to the hydrophobic signal sequence of the ribosome-nascent chain (RNC) as it emerges from the ribosomes. The SRP-RNC complex is then targeted to the cytoplasmic membrane where it interacts with the SRP receptor FtsY. Interaction with FtsY leads to the transfer of the RNC complex to the Sec translocase for insertion into the membrane, the hydrolysis of GTP by both Ffh and FtsY, and the dissociation of the SRP-FtsY complex into the individual components.</text>
</comment>
<comment type="catalytic activity">
    <reaction evidence="9 10">
        <text>GTP + H2O = GDP + phosphate + H(+)</text>
        <dbReference type="Rhea" id="RHEA:19669"/>
        <dbReference type="ChEBI" id="CHEBI:15377"/>
        <dbReference type="ChEBI" id="CHEBI:15378"/>
        <dbReference type="ChEBI" id="CHEBI:37565"/>
        <dbReference type="ChEBI" id="CHEBI:43474"/>
        <dbReference type="ChEBI" id="CHEBI:58189"/>
        <dbReference type="EC" id="3.6.5.4"/>
    </reaction>
</comment>
<dbReference type="GO" id="GO:0008312">
    <property type="term" value="F:7S RNA binding"/>
    <property type="evidence" value="ECO:0007669"/>
    <property type="project" value="InterPro"/>
</dbReference>
<evidence type="ECO:0000256" key="7">
    <source>
        <dbReference type="ARBA" id="ARBA00023135"/>
    </source>
</evidence>
<feature type="binding site" evidence="10">
    <location>
        <begin position="190"/>
        <end position="194"/>
    </location>
    <ligand>
        <name>GTP</name>
        <dbReference type="ChEBI" id="CHEBI:37565"/>
    </ligand>
</feature>
<name>A0A0P7YE19_9HYPH</name>
<dbReference type="InterPro" id="IPR013822">
    <property type="entry name" value="Signal_recog_particl_SRP54_hlx"/>
</dbReference>
<evidence type="ECO:0000256" key="11">
    <source>
        <dbReference type="SAM" id="MobiDB-lite"/>
    </source>
</evidence>
<evidence type="ECO:0000256" key="1">
    <source>
        <dbReference type="ARBA" id="ARBA00004515"/>
    </source>
</evidence>
<dbReference type="Proteomes" id="UP000050497">
    <property type="component" value="Unassembled WGS sequence"/>
</dbReference>
<dbReference type="GO" id="GO:0006614">
    <property type="term" value="P:SRP-dependent cotranslational protein targeting to membrane"/>
    <property type="evidence" value="ECO:0007669"/>
    <property type="project" value="InterPro"/>
</dbReference>
<comment type="subcellular location">
    <subcellularLocation>
        <location evidence="1">Cell inner membrane</location>
        <topology evidence="1">Peripheral membrane protein</topology>
        <orientation evidence="1">Cytoplasmic side</orientation>
    </subcellularLocation>
    <subcellularLocation>
        <location evidence="10">Cytoplasm</location>
    </subcellularLocation>
    <text evidence="10">The SRP-RNC complex is targeted to the cytoplasmic membrane.</text>
</comment>
<evidence type="ECO:0000313" key="14">
    <source>
        <dbReference type="EMBL" id="SCC82644.1"/>
    </source>
</evidence>
<dbReference type="SMART" id="SM00962">
    <property type="entry name" value="SRP54"/>
    <property type="match status" value="1"/>
</dbReference>
<dbReference type="HAMAP" id="MF_00306">
    <property type="entry name" value="SRP54"/>
    <property type="match status" value="1"/>
</dbReference>
<accession>A0A0P7YE19</accession>
<proteinExistence type="inferred from homology"/>
<keyword evidence="3 10" id="KW-0547">Nucleotide-binding</keyword>
<evidence type="ECO:0000256" key="3">
    <source>
        <dbReference type="ARBA" id="ARBA00022741"/>
    </source>
</evidence>
<keyword evidence="8 10" id="KW-0687">Ribonucleoprotein</keyword>
<comment type="subunit">
    <text evidence="10">Part of the signal recognition particle protein translocation system, which is composed of SRP and FtsY. SRP is a ribonucleoprotein composed of Ffh and a 4.5S RNA molecule.</text>
</comment>
<dbReference type="SMART" id="SM00382">
    <property type="entry name" value="AAA"/>
    <property type="match status" value="1"/>
</dbReference>
<feature type="binding site" evidence="10">
    <location>
        <begin position="248"/>
        <end position="251"/>
    </location>
    <ligand>
        <name>GTP</name>
        <dbReference type="ChEBI" id="CHEBI:37565"/>
    </ligand>
</feature>
<sequence>MFEGLSERLSGILGGLTRRGKLSDQDVQNALREVRRALLEADVALEVVRSFTDRVRERAVGAEVVKSVTPGQMVVKIVNDALVEMLGAEAETINLNATPPVPILMVGLQGSGKTTTTAKIARRLKERDKKRVLMASLDTRRPAAMEQLAVLGGQVEVDTLPIVTGQSAPQIARRAMEAGRLGGYDVVMLDTAGRVTVDEALMDEAAEVARTVDAHEVLLVADALTGQDAVNTARAFDERMGLTGIVLTRMDGDSRGGAALSMRAVTGKPIKLIGTGEKVDALEEFHPSRVANRILGMGDIVSLVEKASESIDQEEAVRIAEKMRKGKFDLADLRNQLAQMEKLGGVGGLMGMMPGMGAMKKQLEGANVDDKVIKRQCAIIDSMTPKERRSPDILKASRKKRIAAGAGMKVEDVNKLLKMHRQMADMMKQMGKNKRGGIAGALGSMFGLGGGGMPGGIPGGMPGGMPNPSPEMLEQVKKQMGGQLPPGMGGGGIPPMPPDLGGGKGAGKKDTPSLPGLGGGSGGPKLPGLGLPFGGGKKK</sequence>
<keyword evidence="16" id="KW-1185">Reference proteome</keyword>
<dbReference type="InterPro" id="IPR003593">
    <property type="entry name" value="AAA+_ATPase"/>
</dbReference>
<protein>
    <recommendedName>
        <fullName evidence="10">Signal recognition particle protein</fullName>
        <ecNumber evidence="10">3.6.5.4</ecNumber>
    </recommendedName>
    <alternativeName>
        <fullName evidence="10">Fifty-four homolog</fullName>
    </alternativeName>
</protein>
<dbReference type="CDD" id="cd18539">
    <property type="entry name" value="SRP_G"/>
    <property type="match status" value="1"/>
</dbReference>
<dbReference type="InterPro" id="IPR042101">
    <property type="entry name" value="SRP54_N_sf"/>
</dbReference>
<dbReference type="InterPro" id="IPR004125">
    <property type="entry name" value="Signal_recog_particle_SRP54_M"/>
</dbReference>
<dbReference type="Gene3D" id="1.20.120.140">
    <property type="entry name" value="Signal recognition particle SRP54, nucleotide-binding domain"/>
    <property type="match status" value="1"/>
</dbReference>
<dbReference type="EC" id="3.6.5.4" evidence="10"/>
<evidence type="ECO:0000256" key="4">
    <source>
        <dbReference type="ARBA" id="ARBA00022801"/>
    </source>
</evidence>
<comment type="domain">
    <text evidence="10">Composed of three domains: the N-terminal N domain, which is responsible for interactions with the ribosome, the central G domain, which binds GTP, and the C-terminal M domain, which binds the RNA and the signal sequence of the RNC.</text>
</comment>
<dbReference type="GO" id="GO:0048500">
    <property type="term" value="C:signal recognition particle"/>
    <property type="evidence" value="ECO:0007669"/>
    <property type="project" value="UniProtKB-UniRule"/>
</dbReference>
<dbReference type="PANTHER" id="PTHR11564">
    <property type="entry name" value="SIGNAL RECOGNITION PARTICLE 54K PROTEIN SRP54"/>
    <property type="match status" value="1"/>
</dbReference>
<dbReference type="GO" id="GO:0005525">
    <property type="term" value="F:GTP binding"/>
    <property type="evidence" value="ECO:0007669"/>
    <property type="project" value="UniProtKB-UniRule"/>
</dbReference>
<dbReference type="Pfam" id="PF02978">
    <property type="entry name" value="SRP_SPB"/>
    <property type="match status" value="1"/>
</dbReference>
<evidence type="ECO:0000313" key="15">
    <source>
        <dbReference type="Proteomes" id="UP000050497"/>
    </source>
</evidence>
<evidence type="ECO:0000256" key="5">
    <source>
        <dbReference type="ARBA" id="ARBA00022884"/>
    </source>
</evidence>
<comment type="similarity">
    <text evidence="2 10">Belongs to the GTP-binding SRP family. SRP54 subfamily.</text>
</comment>
<dbReference type="SMART" id="SM00963">
    <property type="entry name" value="SRP54_N"/>
    <property type="match status" value="1"/>
</dbReference>
<dbReference type="GO" id="GO:0005886">
    <property type="term" value="C:plasma membrane"/>
    <property type="evidence" value="ECO:0007669"/>
    <property type="project" value="UniProtKB-SubCell"/>
</dbReference>
<keyword evidence="7 10" id="KW-0733">Signal recognition particle</keyword>
<feature type="compositionally biased region" description="Gly residues" evidence="11">
    <location>
        <begin position="516"/>
        <end position="539"/>
    </location>
</feature>
<reference evidence="14 16" key="2">
    <citation type="submission" date="2016-08" db="EMBL/GenBank/DDBJ databases">
        <authorList>
            <person name="Varghese N."/>
            <person name="Submissions Spin"/>
        </authorList>
    </citation>
    <scope>NUCLEOTIDE SEQUENCE [LARGE SCALE GENOMIC DNA]</scope>
    <source>
        <strain evidence="14 16">HL-109</strain>
    </source>
</reference>
<evidence type="ECO:0000256" key="2">
    <source>
        <dbReference type="ARBA" id="ARBA00005450"/>
    </source>
</evidence>
<dbReference type="InterPro" id="IPR036891">
    <property type="entry name" value="Signal_recog_part_SRP54_M_sf"/>
</dbReference>
<dbReference type="EMBL" id="LJSX01000001">
    <property type="protein sequence ID" value="KPQ12679.1"/>
    <property type="molecule type" value="Genomic_DNA"/>
</dbReference>
<comment type="caution">
    <text evidence="13">The sequence shown here is derived from an EMBL/GenBank/DDBJ whole genome shotgun (WGS) entry which is preliminary data.</text>
</comment>
<dbReference type="InterPro" id="IPR022941">
    <property type="entry name" value="SRP54"/>
</dbReference>
<dbReference type="EMBL" id="FMBM01000003">
    <property type="protein sequence ID" value="SCC82644.1"/>
    <property type="molecule type" value="Genomic_DNA"/>
</dbReference>
<evidence type="ECO:0000256" key="9">
    <source>
        <dbReference type="ARBA" id="ARBA00048027"/>
    </source>
</evidence>
<dbReference type="Pfam" id="PF00448">
    <property type="entry name" value="SRP54"/>
    <property type="match status" value="1"/>
</dbReference>
<gene>
    <name evidence="10 13" type="primary">ffh</name>
    <name evidence="14" type="ORF">GA0071312_3651</name>
    <name evidence="13" type="ORF">HLUCCO17_00875</name>
</gene>
<dbReference type="InterPro" id="IPR000897">
    <property type="entry name" value="SRP54_GTPase_dom"/>
</dbReference>
<keyword evidence="6 10" id="KW-0342">GTP-binding</keyword>
<dbReference type="Gene3D" id="1.10.260.30">
    <property type="entry name" value="Signal recognition particle, SRP54 subunit, M-domain"/>
    <property type="match status" value="1"/>
</dbReference>
<dbReference type="PANTHER" id="PTHR11564:SF5">
    <property type="entry name" value="SIGNAL RECOGNITION PARTICLE SUBUNIT SRP54"/>
    <property type="match status" value="1"/>
</dbReference>
<feature type="region of interest" description="Disordered" evidence="11">
    <location>
        <begin position="483"/>
        <end position="539"/>
    </location>
</feature>
<evidence type="ECO:0000256" key="6">
    <source>
        <dbReference type="ARBA" id="ARBA00023134"/>
    </source>
</evidence>
<dbReference type="SUPFAM" id="SSF47446">
    <property type="entry name" value="Signal peptide-binding domain"/>
    <property type="match status" value="1"/>
</dbReference>
<keyword evidence="10" id="KW-0963">Cytoplasm</keyword>
<dbReference type="PATRIC" id="fig|1653334.4.peg.1934"/>
<evidence type="ECO:0000313" key="13">
    <source>
        <dbReference type="EMBL" id="KPQ12679.1"/>
    </source>
</evidence>
<reference evidence="13 15" key="1">
    <citation type="submission" date="2015-09" db="EMBL/GenBank/DDBJ databases">
        <title>Identification and resolution of microdiversity through metagenomic sequencing of parallel consortia.</title>
        <authorList>
            <person name="Nelson W.C."/>
            <person name="Romine M.F."/>
            <person name="Lindemann S.R."/>
        </authorList>
    </citation>
    <scope>NUCLEOTIDE SEQUENCE [LARGE SCALE GENOMIC DNA]</scope>
    <source>
        <strain evidence="13">HL-109</strain>
    </source>
</reference>
<evidence type="ECO:0000256" key="10">
    <source>
        <dbReference type="HAMAP-Rule" id="MF_00306"/>
    </source>
</evidence>
<feature type="binding site" evidence="10">
    <location>
        <begin position="107"/>
        <end position="114"/>
    </location>
    <ligand>
        <name>GTP</name>
        <dbReference type="ChEBI" id="CHEBI:37565"/>
    </ligand>
</feature>
<evidence type="ECO:0000256" key="8">
    <source>
        <dbReference type="ARBA" id="ARBA00023274"/>
    </source>
</evidence>
<dbReference type="STRING" id="1653334.GA0071312_3651"/>
<dbReference type="InterPro" id="IPR004780">
    <property type="entry name" value="SRP"/>
</dbReference>
<dbReference type="PROSITE" id="PS00300">
    <property type="entry name" value="SRP54"/>
    <property type="match status" value="1"/>
</dbReference>
<evidence type="ECO:0000313" key="16">
    <source>
        <dbReference type="Proteomes" id="UP000182800"/>
    </source>
</evidence>
<dbReference type="Gene3D" id="3.40.50.300">
    <property type="entry name" value="P-loop containing nucleotide triphosphate hydrolases"/>
    <property type="match status" value="1"/>
</dbReference>
<dbReference type="AlphaFoldDB" id="A0A0P7YE19"/>
<dbReference type="OrthoDB" id="9804720at2"/>
<evidence type="ECO:0000259" key="12">
    <source>
        <dbReference type="PROSITE" id="PS00300"/>
    </source>
</evidence>
<dbReference type="NCBIfam" id="TIGR00959">
    <property type="entry name" value="ffh"/>
    <property type="match status" value="1"/>
</dbReference>